<evidence type="ECO:0000313" key="3">
    <source>
        <dbReference type="Proteomes" id="UP001185331"/>
    </source>
</evidence>
<feature type="region of interest" description="Disordered" evidence="1">
    <location>
        <begin position="1"/>
        <end position="20"/>
    </location>
</feature>
<evidence type="ECO:0000313" key="2">
    <source>
        <dbReference type="EMBL" id="MDR6218617.1"/>
    </source>
</evidence>
<evidence type="ECO:0000256" key="1">
    <source>
        <dbReference type="SAM" id="MobiDB-lite"/>
    </source>
</evidence>
<accession>A0AAE4BML6</accession>
<name>A0AAE4BML6_9DEIO</name>
<dbReference type="EMBL" id="JAVDQK010000005">
    <property type="protein sequence ID" value="MDR6218617.1"/>
    <property type="molecule type" value="Genomic_DNA"/>
</dbReference>
<protein>
    <submittedName>
        <fullName evidence="2">Uncharacterized protein</fullName>
    </submittedName>
</protein>
<organism evidence="2 3">
    <name type="scientific">Deinococcus soli</name>
    <name type="common">ex Cha et al. 2016</name>
    <dbReference type="NCBI Taxonomy" id="1309411"/>
    <lineage>
        <taxon>Bacteria</taxon>
        <taxon>Thermotogati</taxon>
        <taxon>Deinococcota</taxon>
        <taxon>Deinococci</taxon>
        <taxon>Deinococcales</taxon>
        <taxon>Deinococcaceae</taxon>
        <taxon>Deinococcus</taxon>
    </lineage>
</organism>
<dbReference type="RefSeq" id="WP_309853021.1">
    <property type="nucleotide sequence ID" value="NZ_JAVDQJ010000004.1"/>
</dbReference>
<sequence>MTKPSLPQTSPYTRKDQAKWDRCTKMIGRGSDRSSTQQYARALGGLANGGAYTAQDVVFISAEGNRRGRLDPDYAEITRAIQAGAQFITDRTEDRQRPYNLGERQVAAFLEARGYTDGGTGHWIRTAR</sequence>
<feature type="compositionally biased region" description="Polar residues" evidence="1">
    <location>
        <begin position="1"/>
        <end position="12"/>
    </location>
</feature>
<comment type="caution">
    <text evidence="2">The sequence shown here is derived from an EMBL/GenBank/DDBJ whole genome shotgun (WGS) entry which is preliminary data.</text>
</comment>
<gene>
    <name evidence="2" type="ORF">J2Y00_002214</name>
</gene>
<dbReference type="Proteomes" id="UP001185331">
    <property type="component" value="Unassembled WGS sequence"/>
</dbReference>
<dbReference type="AlphaFoldDB" id="A0AAE4BML6"/>
<proteinExistence type="predicted"/>
<reference evidence="2" key="1">
    <citation type="submission" date="2023-07" db="EMBL/GenBank/DDBJ databases">
        <title>Sorghum-associated microbial communities from plants grown in Nebraska, USA.</title>
        <authorList>
            <person name="Schachtman D."/>
        </authorList>
    </citation>
    <scope>NUCLEOTIDE SEQUENCE</scope>
    <source>
        <strain evidence="2">BE330</strain>
    </source>
</reference>